<dbReference type="Proteomes" id="UP000492820">
    <property type="component" value="Unassembled WGS sequence"/>
</dbReference>
<reference evidence="3" key="3">
    <citation type="submission" date="2020-10" db="UniProtKB">
        <authorList>
            <consortium name="WormBaseParasite"/>
        </authorList>
    </citation>
    <scope>IDENTIFICATION</scope>
</reference>
<evidence type="ECO:0000313" key="1">
    <source>
        <dbReference type="EMBL" id="CDS17765.1"/>
    </source>
</evidence>
<reference evidence="1 2" key="1">
    <citation type="journal article" date="2013" name="Nature">
        <title>The genomes of four tapeworm species reveal adaptations to parasitism.</title>
        <authorList>
            <person name="Tsai I.J."/>
            <person name="Zarowiecki M."/>
            <person name="Holroyd N."/>
            <person name="Garciarrubio A."/>
            <person name="Sanchez-Flores A."/>
            <person name="Brooks K.L."/>
            <person name="Tracey A."/>
            <person name="Bobes R.J."/>
            <person name="Fragoso G."/>
            <person name="Sciutto E."/>
            <person name="Aslett M."/>
            <person name="Beasley H."/>
            <person name="Bennett H.M."/>
            <person name="Cai J."/>
            <person name="Camicia F."/>
            <person name="Clark R."/>
            <person name="Cucher M."/>
            <person name="De Silva N."/>
            <person name="Day T.A."/>
            <person name="Deplazes P."/>
            <person name="Estrada K."/>
            <person name="Fernandez C."/>
            <person name="Holland P.W."/>
            <person name="Hou J."/>
            <person name="Hu S."/>
            <person name="Huckvale T."/>
            <person name="Hung S.S."/>
            <person name="Kamenetzky L."/>
            <person name="Keane J.A."/>
            <person name="Kiss F."/>
            <person name="Koziol U."/>
            <person name="Lambert O."/>
            <person name="Liu K."/>
            <person name="Luo X."/>
            <person name="Luo Y."/>
            <person name="Macchiaroli N."/>
            <person name="Nichol S."/>
            <person name="Paps J."/>
            <person name="Parkinson J."/>
            <person name="Pouchkina-Stantcheva N."/>
            <person name="Riddiford N."/>
            <person name="Rosenzvit M."/>
            <person name="Salinas G."/>
            <person name="Wasmuth J.D."/>
            <person name="Zamanian M."/>
            <person name="Zheng Y."/>
            <person name="Cai X."/>
            <person name="Soberon X."/>
            <person name="Olson P.D."/>
            <person name="Laclette J.P."/>
            <person name="Brehm K."/>
            <person name="Berriman M."/>
            <person name="Garciarrubio A."/>
            <person name="Bobes R.J."/>
            <person name="Fragoso G."/>
            <person name="Sanchez-Flores A."/>
            <person name="Estrada K."/>
            <person name="Cevallos M.A."/>
            <person name="Morett E."/>
            <person name="Gonzalez V."/>
            <person name="Portillo T."/>
            <person name="Ochoa-Leyva A."/>
            <person name="Jose M.V."/>
            <person name="Sciutto E."/>
            <person name="Landa A."/>
            <person name="Jimenez L."/>
            <person name="Valdes V."/>
            <person name="Carrero J.C."/>
            <person name="Larralde C."/>
            <person name="Morales-Montor J."/>
            <person name="Limon-Lason J."/>
            <person name="Soberon X."/>
            <person name="Laclette J.P."/>
        </authorList>
    </citation>
    <scope>NUCLEOTIDE SEQUENCE [LARGE SCALE GENOMIC DNA]</scope>
</reference>
<dbReference type="AlphaFoldDB" id="A0A068WDI8"/>
<gene>
    <name evidence="1" type="ORF">EgrG_001053200</name>
</gene>
<evidence type="ECO:0000313" key="3">
    <source>
        <dbReference type="WBParaSite" id="EgrG_001053200"/>
    </source>
</evidence>
<proteinExistence type="predicted"/>
<name>A0A068WDI8_ECHGR</name>
<sequence length="281" mass="31427">MWFKINRRKLGDVGRQTSASLGWTKSKKGVKRFHWPSLRHPSVRRKFSLRRASPVRARAGVPPPPTAPAAAGSAFLPPRRIRCGTAVIPIMRASALHLPPPTAVKRRPTTVLSLEHNFLKVRRLSHRLEHFNPIYDEVCSDSNEEMGDEAIYEEITPPRKRTLVAPSYLDLMQVSAVVTDSPLKQLRPVSPVPSQGVYALHGGDWVSIASGIYDDVASSGNESDEEFYIDPCLDANIYDWAPDATDGARNIPWPTAAYGESAFIEDSMTLQWMHRESYVIQ</sequence>
<reference evidence="1" key="2">
    <citation type="submission" date="2014-06" db="EMBL/GenBank/DDBJ databases">
        <authorList>
            <person name="Aslett M."/>
        </authorList>
    </citation>
    <scope>NUCLEOTIDE SEQUENCE</scope>
</reference>
<organism evidence="1">
    <name type="scientific">Echinococcus granulosus</name>
    <name type="common">Hydatid tapeworm</name>
    <dbReference type="NCBI Taxonomy" id="6210"/>
    <lineage>
        <taxon>Eukaryota</taxon>
        <taxon>Metazoa</taxon>
        <taxon>Spiralia</taxon>
        <taxon>Lophotrochozoa</taxon>
        <taxon>Platyhelminthes</taxon>
        <taxon>Cestoda</taxon>
        <taxon>Eucestoda</taxon>
        <taxon>Cyclophyllidea</taxon>
        <taxon>Taeniidae</taxon>
        <taxon>Echinococcus</taxon>
        <taxon>Echinococcus granulosus group</taxon>
    </lineage>
</organism>
<dbReference type="OrthoDB" id="6246417at2759"/>
<protein>
    <submittedName>
        <fullName evidence="1 3">RAB interacting factor</fullName>
    </submittedName>
</protein>
<dbReference type="EMBL" id="LK028577">
    <property type="protein sequence ID" value="CDS17765.1"/>
    <property type="molecule type" value="Genomic_DNA"/>
</dbReference>
<accession>A0A068WDI8</accession>
<evidence type="ECO:0000313" key="2">
    <source>
        <dbReference type="Proteomes" id="UP000492820"/>
    </source>
</evidence>
<dbReference type="WBParaSite" id="EgrG_001053200">
    <property type="protein sequence ID" value="EgrG_001053200"/>
    <property type="gene ID" value="EgrG_001053200"/>
</dbReference>